<accession>A0A1Z5HVL1</accession>
<protein>
    <submittedName>
        <fullName evidence="1">Uncharacterized protein</fullName>
    </submittedName>
</protein>
<keyword evidence="2" id="KW-1185">Reference proteome</keyword>
<dbReference type="EMBL" id="BDGJ01000164">
    <property type="protein sequence ID" value="GAW93583.1"/>
    <property type="molecule type" value="Genomic_DNA"/>
</dbReference>
<dbReference type="Proteomes" id="UP000197032">
    <property type="component" value="Unassembled WGS sequence"/>
</dbReference>
<comment type="caution">
    <text evidence="1">The sequence shown here is derived from an EMBL/GenBank/DDBJ whole genome shotgun (WGS) entry which is preliminary data.</text>
</comment>
<proteinExistence type="predicted"/>
<organism evidence="1 2">
    <name type="scientific">Calderihabitans maritimus</name>
    <dbReference type="NCBI Taxonomy" id="1246530"/>
    <lineage>
        <taxon>Bacteria</taxon>
        <taxon>Bacillati</taxon>
        <taxon>Bacillota</taxon>
        <taxon>Clostridia</taxon>
        <taxon>Neomoorellales</taxon>
        <taxon>Calderihabitantaceae</taxon>
        <taxon>Calderihabitans</taxon>
    </lineage>
</organism>
<evidence type="ECO:0000313" key="1">
    <source>
        <dbReference type="EMBL" id="GAW93583.1"/>
    </source>
</evidence>
<name>A0A1Z5HVL1_9FIRM</name>
<gene>
    <name evidence="1" type="ORF">KKC1_27120</name>
</gene>
<dbReference type="AlphaFoldDB" id="A0A1Z5HVL1"/>
<reference evidence="2" key="1">
    <citation type="journal article" date="2017" name="Appl. Environ. Microbiol.">
        <title>Genomic Analysis of Calderihabitans maritimus KKC1, a Thermophilic, Hydrogenogenic, Carboxydotrophic Bacterium Isolated from Marine Sediment.</title>
        <authorList>
            <person name="Omae K."/>
            <person name="Yoneda Y."/>
            <person name="Fukuyama Y."/>
            <person name="Yoshida T."/>
            <person name="Sako Y."/>
        </authorList>
    </citation>
    <scope>NUCLEOTIDE SEQUENCE [LARGE SCALE GENOMIC DNA]</scope>
    <source>
        <strain evidence="2">KKC1</strain>
    </source>
</reference>
<evidence type="ECO:0000313" key="2">
    <source>
        <dbReference type="Proteomes" id="UP000197032"/>
    </source>
</evidence>
<sequence length="65" mass="8091">MFFLYIFIIFIYKILSNMNLNKKIKKSYYREVMLFPDLENKKNVPVRTGTLCRTYFLWQSWQTPR</sequence>